<gene>
    <name evidence="2" type="ORF">GCM10011519_02030</name>
</gene>
<organism evidence="2 3">
    <name type="scientific">Marmoricola endophyticus</name>
    <dbReference type="NCBI Taxonomy" id="2040280"/>
    <lineage>
        <taxon>Bacteria</taxon>
        <taxon>Bacillati</taxon>
        <taxon>Actinomycetota</taxon>
        <taxon>Actinomycetes</taxon>
        <taxon>Propionibacteriales</taxon>
        <taxon>Nocardioidaceae</taxon>
        <taxon>Marmoricola</taxon>
    </lineage>
</organism>
<name>A0A917EXV8_9ACTN</name>
<keyword evidence="3" id="KW-1185">Reference proteome</keyword>
<reference evidence="2" key="1">
    <citation type="journal article" date="2014" name="Int. J. Syst. Evol. Microbiol.">
        <title>Complete genome sequence of Corynebacterium casei LMG S-19264T (=DSM 44701T), isolated from a smear-ripened cheese.</title>
        <authorList>
            <consortium name="US DOE Joint Genome Institute (JGI-PGF)"/>
            <person name="Walter F."/>
            <person name="Albersmeier A."/>
            <person name="Kalinowski J."/>
            <person name="Ruckert C."/>
        </authorList>
    </citation>
    <scope>NUCLEOTIDE SEQUENCE</scope>
    <source>
        <strain evidence="2">CGMCC 1.16067</strain>
    </source>
</reference>
<reference evidence="2" key="2">
    <citation type="submission" date="2020-09" db="EMBL/GenBank/DDBJ databases">
        <authorList>
            <person name="Sun Q."/>
            <person name="Zhou Y."/>
        </authorList>
    </citation>
    <scope>NUCLEOTIDE SEQUENCE</scope>
    <source>
        <strain evidence="2">CGMCC 1.16067</strain>
    </source>
</reference>
<feature type="chain" id="PRO_5037296745" description="Secreted protein" evidence="1">
    <location>
        <begin position="28"/>
        <end position="210"/>
    </location>
</feature>
<evidence type="ECO:0000313" key="2">
    <source>
        <dbReference type="EMBL" id="GGF32234.1"/>
    </source>
</evidence>
<accession>A0A917EXV8</accession>
<sequence length="210" mass="22977">MRTRRTPLALAAAGVLALLAPTAPALAARHTTVDRQHDVQHVETSFDDASGPAPAVDPAQAEGDVTALRVVHGPHRVRMVMQYAALSRPSGSQDAFHAFRLKTPGHRYYDLFLDAHRGRPQGERDFSHAYRFSPVRCKGLRTHIDYARDSVTASIPRSCLGNPRWVRVGGAAATFAVDVDAETFSGYLDDASLPGQLRDYIKLGPRVRRG</sequence>
<evidence type="ECO:0008006" key="4">
    <source>
        <dbReference type="Google" id="ProtNLM"/>
    </source>
</evidence>
<dbReference type="AlphaFoldDB" id="A0A917EXV8"/>
<dbReference type="PROSITE" id="PS51318">
    <property type="entry name" value="TAT"/>
    <property type="match status" value="1"/>
</dbReference>
<keyword evidence="1" id="KW-0732">Signal</keyword>
<evidence type="ECO:0000256" key="1">
    <source>
        <dbReference type="SAM" id="SignalP"/>
    </source>
</evidence>
<dbReference type="InterPro" id="IPR006311">
    <property type="entry name" value="TAT_signal"/>
</dbReference>
<dbReference type="Proteomes" id="UP000649179">
    <property type="component" value="Unassembled WGS sequence"/>
</dbReference>
<comment type="caution">
    <text evidence="2">The sequence shown here is derived from an EMBL/GenBank/DDBJ whole genome shotgun (WGS) entry which is preliminary data.</text>
</comment>
<dbReference type="RefSeq" id="WP_188777426.1">
    <property type="nucleotide sequence ID" value="NZ_BMKQ01000001.1"/>
</dbReference>
<evidence type="ECO:0000313" key="3">
    <source>
        <dbReference type="Proteomes" id="UP000649179"/>
    </source>
</evidence>
<proteinExistence type="predicted"/>
<dbReference type="EMBL" id="BMKQ01000001">
    <property type="protein sequence ID" value="GGF32234.1"/>
    <property type="molecule type" value="Genomic_DNA"/>
</dbReference>
<feature type="signal peptide" evidence="1">
    <location>
        <begin position="1"/>
        <end position="27"/>
    </location>
</feature>
<protein>
    <recommendedName>
        <fullName evidence="4">Secreted protein</fullName>
    </recommendedName>
</protein>